<dbReference type="InterPro" id="IPR007402">
    <property type="entry name" value="DUF455"/>
</dbReference>
<dbReference type="PANTHER" id="PTHR42782">
    <property type="entry name" value="SI:CH73-314G15.3"/>
    <property type="match status" value="1"/>
</dbReference>
<dbReference type="Proteomes" id="UP000694845">
    <property type="component" value="Unplaced"/>
</dbReference>
<gene>
    <name evidence="7" type="primary">LOC110977273</name>
</gene>
<keyword evidence="2" id="KW-0479">Metal-binding</keyword>
<dbReference type="SUPFAM" id="SSF47240">
    <property type="entry name" value="Ferritin-like"/>
    <property type="match status" value="1"/>
</dbReference>
<evidence type="ECO:0000256" key="1">
    <source>
        <dbReference type="ARBA" id="ARBA00022714"/>
    </source>
</evidence>
<evidence type="ECO:0000256" key="4">
    <source>
        <dbReference type="ARBA" id="ARBA00023014"/>
    </source>
</evidence>
<dbReference type="KEGG" id="aplc:110977273"/>
<dbReference type="AlphaFoldDB" id="A0A8B7Y526"/>
<dbReference type="Pfam" id="PF22543">
    <property type="entry name" value="Rieske_4"/>
    <property type="match status" value="1"/>
</dbReference>
<organism evidence="6 7">
    <name type="scientific">Acanthaster planci</name>
    <name type="common">Crown-of-thorns starfish</name>
    <dbReference type="NCBI Taxonomy" id="133434"/>
    <lineage>
        <taxon>Eukaryota</taxon>
        <taxon>Metazoa</taxon>
        <taxon>Echinodermata</taxon>
        <taxon>Eleutherozoa</taxon>
        <taxon>Asterozoa</taxon>
        <taxon>Asteroidea</taxon>
        <taxon>Valvatacea</taxon>
        <taxon>Valvatida</taxon>
        <taxon>Acanthasteridae</taxon>
        <taxon>Acanthaster</taxon>
    </lineage>
</organism>
<dbReference type="SUPFAM" id="SSF50022">
    <property type="entry name" value="ISP domain"/>
    <property type="match status" value="1"/>
</dbReference>
<protein>
    <submittedName>
        <fullName evidence="7">Uncharacterized protein LOC110977273 isoform X1</fullName>
    </submittedName>
</protein>
<dbReference type="RefSeq" id="XP_022086946.1">
    <property type="nucleotide sequence ID" value="XM_022231254.1"/>
</dbReference>
<dbReference type="InterPro" id="IPR009078">
    <property type="entry name" value="Ferritin-like_SF"/>
</dbReference>
<dbReference type="CDD" id="cd00657">
    <property type="entry name" value="Ferritin_like"/>
    <property type="match status" value="1"/>
</dbReference>
<dbReference type="GO" id="GO:0051537">
    <property type="term" value="F:2 iron, 2 sulfur cluster binding"/>
    <property type="evidence" value="ECO:0007669"/>
    <property type="project" value="UniProtKB-KW"/>
</dbReference>
<proteinExistence type="predicted"/>
<reference evidence="7" key="1">
    <citation type="submission" date="2025-08" db="UniProtKB">
        <authorList>
            <consortium name="RefSeq"/>
        </authorList>
    </citation>
    <scope>IDENTIFICATION</scope>
</reference>
<dbReference type="InterPro" id="IPR054716">
    <property type="entry name" value="Sol_Rieske_ferrdox_dom"/>
</dbReference>
<dbReference type="Gene3D" id="2.102.10.10">
    <property type="entry name" value="Rieske [2Fe-2S] iron-sulphur domain"/>
    <property type="match status" value="1"/>
</dbReference>
<evidence type="ECO:0000256" key="3">
    <source>
        <dbReference type="ARBA" id="ARBA00023004"/>
    </source>
</evidence>
<keyword evidence="4" id="KW-0411">Iron-sulfur</keyword>
<dbReference type="CDD" id="cd03467">
    <property type="entry name" value="Rieske"/>
    <property type="match status" value="1"/>
</dbReference>
<keyword evidence="6" id="KW-1185">Reference proteome</keyword>
<dbReference type="PANTHER" id="PTHR42782:SF2">
    <property type="entry name" value="3-OXOACYL-[ACYL-CARRIER-PROTEIN] SYNTHASE-LIKE PROTEIN"/>
    <property type="match status" value="1"/>
</dbReference>
<dbReference type="InterPro" id="IPR017941">
    <property type="entry name" value="Rieske_2Fe-2S"/>
</dbReference>
<evidence type="ECO:0000313" key="6">
    <source>
        <dbReference type="Proteomes" id="UP000694845"/>
    </source>
</evidence>
<dbReference type="Pfam" id="PF04305">
    <property type="entry name" value="DUF455"/>
    <property type="match status" value="1"/>
</dbReference>
<dbReference type="PROSITE" id="PS51296">
    <property type="entry name" value="RIESKE"/>
    <property type="match status" value="1"/>
</dbReference>
<dbReference type="InterPro" id="IPR036922">
    <property type="entry name" value="Rieske_2Fe-2S_sf"/>
</dbReference>
<evidence type="ECO:0000313" key="7">
    <source>
        <dbReference type="RefSeq" id="XP_022086946.1"/>
    </source>
</evidence>
<accession>A0A8B7Y526</accession>
<sequence>MEGGFEVDLVTALKDVVDSSRWRCVGHTDLFKGKTCTRLYSLGGEEDVVVVRLTPDKFYALGADCPHEGGPLDLGDIEDIDGHMCIVCPWHDYDFRLDNGDSTSGLKQQTYAVKLVDDQLYINTSLDLSHTKSSEKQLDKKHEAEQQLRSCSEGEDTLCSWAVKILCTADPNEKVRLTHEIQERWQRGDLTEVGRCQPPDQPHRVESLNVVAPGKIKRGKAGTLGNRIALLHSLANIEQWAIDLSWDIIARFADTTLGDRSHLPKDFFTDFVKVAGDEAKHFTILENRLQALGSHFGALPVHNGLWQSATETKHNLLARLAVVHMVHEARGLDVHPKTLEWFSKQGDDDSVAVLDVIYADEITHVAAGMRWFTYVCRHAVPPLECISEFQKLVRKHFRGLLKPPINEEGRTIAGMSKEWYVPLMQPASRDADGEDSTTSVGGSS</sequence>
<dbReference type="OrthoDB" id="426882at2759"/>
<dbReference type="GeneID" id="110977273"/>
<feature type="domain" description="Rieske" evidence="5">
    <location>
        <begin position="22"/>
        <end position="122"/>
    </location>
</feature>
<evidence type="ECO:0000256" key="2">
    <source>
        <dbReference type="ARBA" id="ARBA00022723"/>
    </source>
</evidence>
<keyword evidence="3" id="KW-0408">Iron</keyword>
<dbReference type="GO" id="GO:0046872">
    <property type="term" value="F:metal ion binding"/>
    <property type="evidence" value="ECO:0007669"/>
    <property type="project" value="UniProtKB-KW"/>
</dbReference>
<keyword evidence="1" id="KW-0001">2Fe-2S</keyword>
<name>A0A8B7Y526_ACAPL</name>
<evidence type="ECO:0000259" key="5">
    <source>
        <dbReference type="PROSITE" id="PS51296"/>
    </source>
</evidence>